<dbReference type="EMBL" id="JTDE01001141">
    <property type="protein sequence ID" value="KAF7259567.1"/>
    <property type="molecule type" value="Genomic_DNA"/>
</dbReference>
<sequence length="2023" mass="222950">MEPMNAVRLVPYWPINADVFMKENPECDGRNTIVAIWDTGIDPSAAGLQVTSDGKPKILDMVDASGSGDVRMLTRRRIGPHKRSIRTLSGRRVTIPSHWQPADGFIRLGTKLASELFPRNLLQRLRSHEKENVWGPCLKQLAANLAAQSTELETGLNESSDSRASSIERSDDEASKLPEIVSTGQKCVENSSRNTVSDDLTKRNSQRNKRNQKEALHGSPKNHIKTSARLLEECLASFDRHYIPLEMVYDCFVFHDGSNWLACVDTSPYEPGKTLADMPLLMDYSIKRQYACFGEDTQLFYTVKVLDEGKTLQIVTNDSGHGTHVAAMTAAYFSDETYDRSTRVTRNGVAPGAQLVSIKISDSRLGSMETGISLLRAIRWTVDLKCDVVNYSFGEHCVWPNMGRVCKHLNELVNAYGVVMVASGGNNGPGLGTVGCPGGVVEGLIGVAPLVFPEMMRSLYGQPDHWSLVGVDAEQESYDTMVPSSDTQTLKPDSPLPAAYTWGSRGPTLDGSLGLCVAAPGAAYTSVAGWQLRPSALLNGSSMSSPLVAGGVALLISAVRHVYSLSNCIPPRIPPSLIRLALMNTALPVQHLSLFDQGCGLLQVDKAFDYIMKTLRITSAAGLNSTLESTSEAEQIFNNQNERESFPESTFTSSSGIKKLPVCSITNHLLSSPTLVQPSTEYGWRLRCAVTGPGCSGPQRGIWLRRGWIPKLRTYPTFARPAWLPILRYNLHIGLDFDQSVPLDFRRRLDLHLSLTVTCHSGALDKGVPDPSTQPSQRPAWLQLASTISVTSLGRDVSLAIDPNRYGSSPNKIPGLQAPTGEQLLNRNITSHEGTVGSWSWPSSMAMPSSTVFPSCEPHLTTVNISDPSRPHLGILAQVPITVHLPIQVLPTRGLELPRLAIRDHFDLSHKVRRWFIDVPAGATVGVLRLARLDENDSACEFKVSVQFPRSRSGLTVSDQEVTWPLLTLNRCGFIGTTLGRPRGVSGRRVGDDFDGATQLVFPISWEADYMELTIAQHWGLEAPAVIFGEIYFRGLELSPRQVSLSTSDHYTRVVLRSNFTTEDIAPHISLTHWVLPLRPYESRILYLGHGQNEILLTQRGCYALRLTYRFSCPFKYSLTHFELPWLHELLYESDYLVQLYHIYDCRGRFLGAGDFDMKRPKRPKFALSLDKGDYKVVVQICHETGPNLNGTTPKNPADAVGNVTRTSGHARSGGPTGGMAVTTRSPLERLRQHCAVVRFRLPGPNTVGPSDSVNERQSTGSGSNVPVTFEFAAFPFSLGLNGVKPCSALDPLPYGCVDRMVADGIVRMNDTLGTENPAEQETTVEVNRRCPCLPTSLCANESTSVYIGLCDQRYPTYAIAGSYFAGTIGFYNSDLLQNVVTYPFRLIIDSLPLSDNSTKPSTTTESEQTGHLVVGCLGLSEEDFLWLLPLNRLLLSESHKPTIDSSLIQNAENITEQPADQETAIVPFTPDVSQVWSLHNGIEHETKNFDTSRDSPLYEDQTVVENSRKRCTSERQIDQHCNNGVGKFRYYSDEEHLINDVTVLLPRPLTPNSCPSDPTDSPASARPRRLMKIHSESSLIKNLPMRSLSSQLAAIHEQLILLDAPLKSRDKVLHLSAIRAQRSSIWAQSDLLIVGRVLDHREDTQDANGEESDRTLPKQSFLHHLLTMRLVSSQTSSKSAGTGQAKSVVQPNSLGDDSAAATVPTVNVEHDIEQNGVLSESVGSAQQPVSYTPERKSLDESVLPNDLSPSRSQKTKRDGAVAFTYMELKLRLIDTLARYGRLLCERILFEVADADALNTSKVTTVQCEQRTSGPPQLLTSPLIISGASCHSDTYNSHTDQFCESLQTLRKIYSRLNQLITVTVSGINSIMDSVRVGSHALPTWLLASGMRDLHTCSVKDTKAFLVSRTSGSVGGRVLLFCFLYALVERHYAHALRLLMRIVYQVEEPPTTALSGPITVTNVSSMGPLRPVMVSTSGSLATAKQAHIWLLWMLDRFGWKELALCFKRQVPILFAERDYSLMAD</sequence>
<feature type="compositionally biased region" description="Polar residues" evidence="7">
    <location>
        <begin position="182"/>
        <end position="198"/>
    </location>
</feature>
<dbReference type="SUPFAM" id="SSF52743">
    <property type="entry name" value="Subtilisin-like"/>
    <property type="match status" value="1"/>
</dbReference>
<feature type="compositionally biased region" description="Polar residues" evidence="7">
    <location>
        <begin position="1717"/>
        <end position="1731"/>
    </location>
</feature>
<evidence type="ECO:0000256" key="6">
    <source>
        <dbReference type="PROSITE-ProRule" id="PRU01240"/>
    </source>
</evidence>
<evidence type="ECO:0000256" key="2">
    <source>
        <dbReference type="ARBA" id="ARBA00022438"/>
    </source>
</evidence>
<dbReference type="InterPro" id="IPR015500">
    <property type="entry name" value="Peptidase_S8_subtilisin-rel"/>
</dbReference>
<gene>
    <name evidence="10" type="ORF">EG68_03130</name>
</gene>
<reference evidence="10" key="1">
    <citation type="submission" date="2019-07" db="EMBL/GenBank/DDBJ databases">
        <title>Annotation for the trematode Paragonimus miyazaki's.</title>
        <authorList>
            <person name="Choi Y.-J."/>
        </authorList>
    </citation>
    <scope>NUCLEOTIDE SEQUENCE</scope>
    <source>
        <strain evidence="10">Japan</strain>
    </source>
</reference>
<dbReference type="GO" id="GO:0004177">
    <property type="term" value="F:aminopeptidase activity"/>
    <property type="evidence" value="ECO:0007669"/>
    <property type="project" value="UniProtKB-KW"/>
</dbReference>
<dbReference type="OrthoDB" id="10256524at2759"/>
<accession>A0A8S9Z8T8</accession>
<dbReference type="Pfam" id="PF00082">
    <property type="entry name" value="Peptidase_S8"/>
    <property type="match status" value="1"/>
</dbReference>
<feature type="region of interest" description="Disordered" evidence="7">
    <location>
        <begin position="1717"/>
        <end position="1757"/>
    </location>
</feature>
<keyword evidence="4 6" id="KW-0378">Hydrolase</keyword>
<feature type="active site" description="Charge relay system" evidence="6">
    <location>
        <position position="38"/>
    </location>
</feature>
<dbReference type="GO" id="GO:0005829">
    <property type="term" value="C:cytosol"/>
    <property type="evidence" value="ECO:0007669"/>
    <property type="project" value="TreeGrafter"/>
</dbReference>
<feature type="active site" description="Charge relay system" evidence="6">
    <location>
        <position position="542"/>
    </location>
</feature>
<dbReference type="InterPro" id="IPR000209">
    <property type="entry name" value="Peptidase_S8/S53_dom"/>
</dbReference>
<dbReference type="PRINTS" id="PR00723">
    <property type="entry name" value="SUBTILISIN"/>
</dbReference>
<comment type="caution">
    <text evidence="10">The sequence shown here is derived from an EMBL/GenBank/DDBJ whole genome shotgun (WGS) entry which is preliminary data.</text>
</comment>
<evidence type="ECO:0008006" key="12">
    <source>
        <dbReference type="Google" id="ProtNLM"/>
    </source>
</evidence>
<name>A0A8S9Z8T8_9TREM</name>
<feature type="domain" description="Tripeptidyl peptidase II second Ig-like" evidence="9">
    <location>
        <begin position="1060"/>
        <end position="1186"/>
    </location>
</feature>
<dbReference type="PANTHER" id="PTHR43806:SF14">
    <property type="entry name" value="TRIPEPTIDYL-PEPTIDASE 2"/>
    <property type="match status" value="1"/>
</dbReference>
<keyword evidence="2" id="KW-0031">Aminopeptidase</keyword>
<keyword evidence="3 6" id="KW-0645">Protease</keyword>
<comment type="similarity">
    <text evidence="1 6">Belongs to the peptidase S8 family.</text>
</comment>
<keyword evidence="11" id="KW-1185">Reference proteome</keyword>
<evidence type="ECO:0000256" key="4">
    <source>
        <dbReference type="ARBA" id="ARBA00022801"/>
    </source>
</evidence>
<dbReference type="InterPro" id="IPR050131">
    <property type="entry name" value="Peptidase_S8_subtilisin-like"/>
</dbReference>
<feature type="compositionally biased region" description="Polar residues" evidence="7">
    <location>
        <begin position="1674"/>
        <end position="1696"/>
    </location>
</feature>
<proteinExistence type="inferred from homology"/>
<dbReference type="PANTHER" id="PTHR43806">
    <property type="entry name" value="PEPTIDASE S8"/>
    <property type="match status" value="1"/>
</dbReference>
<dbReference type="Gene3D" id="2.20.25.690">
    <property type="match status" value="1"/>
</dbReference>
<evidence type="ECO:0000256" key="7">
    <source>
        <dbReference type="SAM" id="MobiDB-lite"/>
    </source>
</evidence>
<dbReference type="GO" id="GO:0004252">
    <property type="term" value="F:serine-type endopeptidase activity"/>
    <property type="evidence" value="ECO:0007669"/>
    <property type="project" value="UniProtKB-UniRule"/>
</dbReference>
<feature type="compositionally biased region" description="Basic and acidic residues" evidence="7">
    <location>
        <begin position="166"/>
        <end position="176"/>
    </location>
</feature>
<feature type="active site" description="Charge relay system" evidence="6">
    <location>
        <position position="321"/>
    </location>
</feature>
<dbReference type="Pfam" id="PF12580">
    <property type="entry name" value="TPPII"/>
    <property type="match status" value="1"/>
</dbReference>
<evidence type="ECO:0000259" key="9">
    <source>
        <dbReference type="Pfam" id="PF12580"/>
    </source>
</evidence>
<evidence type="ECO:0000256" key="1">
    <source>
        <dbReference type="ARBA" id="ARBA00011073"/>
    </source>
</evidence>
<evidence type="ECO:0000256" key="5">
    <source>
        <dbReference type="ARBA" id="ARBA00022825"/>
    </source>
</evidence>
<protein>
    <recommendedName>
        <fullName evidence="12">Tripeptidyl-peptidase II</fullName>
    </recommendedName>
</protein>
<evidence type="ECO:0000256" key="3">
    <source>
        <dbReference type="ARBA" id="ARBA00022670"/>
    </source>
</evidence>
<dbReference type="GO" id="GO:0006508">
    <property type="term" value="P:proteolysis"/>
    <property type="evidence" value="ECO:0007669"/>
    <property type="project" value="UniProtKB-KW"/>
</dbReference>
<keyword evidence="5 6" id="KW-0720">Serine protease</keyword>
<feature type="region of interest" description="Disordered" evidence="7">
    <location>
        <begin position="1674"/>
        <end position="1700"/>
    </location>
</feature>
<dbReference type="GO" id="GO:0008240">
    <property type="term" value="F:tripeptidyl-peptidase activity"/>
    <property type="evidence" value="ECO:0007669"/>
    <property type="project" value="TreeGrafter"/>
</dbReference>
<evidence type="ECO:0000313" key="10">
    <source>
        <dbReference type="EMBL" id="KAF7259567.1"/>
    </source>
</evidence>
<feature type="region of interest" description="Disordered" evidence="7">
    <location>
        <begin position="152"/>
        <end position="221"/>
    </location>
</feature>
<dbReference type="PROSITE" id="PS51892">
    <property type="entry name" value="SUBTILASE"/>
    <property type="match status" value="1"/>
</dbReference>
<dbReference type="Gene3D" id="3.40.50.200">
    <property type="entry name" value="Peptidase S8/S53 domain"/>
    <property type="match status" value="2"/>
</dbReference>
<feature type="domain" description="Peptidase S8/S53" evidence="8">
    <location>
        <begin position="29"/>
        <end position="599"/>
    </location>
</feature>
<dbReference type="InterPro" id="IPR022229">
    <property type="entry name" value="TPPII_Ig-like-2"/>
</dbReference>
<evidence type="ECO:0000313" key="11">
    <source>
        <dbReference type="Proteomes" id="UP000822476"/>
    </source>
</evidence>
<evidence type="ECO:0000259" key="8">
    <source>
        <dbReference type="Pfam" id="PF00082"/>
    </source>
</evidence>
<organism evidence="10 11">
    <name type="scientific">Paragonimus skrjabini miyazakii</name>
    <dbReference type="NCBI Taxonomy" id="59628"/>
    <lineage>
        <taxon>Eukaryota</taxon>
        <taxon>Metazoa</taxon>
        <taxon>Spiralia</taxon>
        <taxon>Lophotrochozoa</taxon>
        <taxon>Platyhelminthes</taxon>
        <taxon>Trematoda</taxon>
        <taxon>Digenea</taxon>
        <taxon>Plagiorchiida</taxon>
        <taxon>Troglotremata</taxon>
        <taxon>Troglotrematidae</taxon>
        <taxon>Paragonimus</taxon>
    </lineage>
</organism>
<dbReference type="Proteomes" id="UP000822476">
    <property type="component" value="Unassembled WGS sequence"/>
</dbReference>
<dbReference type="InterPro" id="IPR036852">
    <property type="entry name" value="Peptidase_S8/S53_dom_sf"/>
</dbReference>